<organism evidence="7 8">
    <name type="scientific">Persicitalea jodogahamensis</name>
    <dbReference type="NCBI Taxonomy" id="402147"/>
    <lineage>
        <taxon>Bacteria</taxon>
        <taxon>Pseudomonadati</taxon>
        <taxon>Bacteroidota</taxon>
        <taxon>Cytophagia</taxon>
        <taxon>Cytophagales</taxon>
        <taxon>Spirosomataceae</taxon>
        <taxon>Persicitalea</taxon>
    </lineage>
</organism>
<dbReference type="PROSITE" id="PS51257">
    <property type="entry name" value="PROKAR_LIPOPROTEIN"/>
    <property type="match status" value="1"/>
</dbReference>
<comment type="similarity">
    <text evidence="1">Belongs to the sulfatase family.</text>
</comment>
<dbReference type="AlphaFoldDB" id="A0A8J3DEU8"/>
<name>A0A8J3DEU8_9BACT</name>
<keyword evidence="2" id="KW-0479">Metal-binding</keyword>
<keyword evidence="5" id="KW-0732">Signal</keyword>
<keyword evidence="4" id="KW-0106">Calcium</keyword>
<dbReference type="InterPro" id="IPR050738">
    <property type="entry name" value="Sulfatase"/>
</dbReference>
<dbReference type="InterPro" id="IPR017850">
    <property type="entry name" value="Alkaline_phosphatase_core_sf"/>
</dbReference>
<dbReference type="InterPro" id="IPR000917">
    <property type="entry name" value="Sulfatase_N"/>
</dbReference>
<dbReference type="Proteomes" id="UP000598271">
    <property type="component" value="Unassembled WGS sequence"/>
</dbReference>
<feature type="domain" description="Sulfatase N-terminal" evidence="6">
    <location>
        <begin position="38"/>
        <end position="383"/>
    </location>
</feature>
<evidence type="ECO:0000256" key="4">
    <source>
        <dbReference type="ARBA" id="ARBA00022837"/>
    </source>
</evidence>
<dbReference type="Gene3D" id="3.40.720.10">
    <property type="entry name" value="Alkaline Phosphatase, subunit A"/>
    <property type="match status" value="1"/>
</dbReference>
<feature type="signal peptide" evidence="5">
    <location>
        <begin position="1"/>
        <end position="22"/>
    </location>
</feature>
<dbReference type="RefSeq" id="WP_189567720.1">
    <property type="nucleotide sequence ID" value="NZ_BMXF01000006.1"/>
</dbReference>
<proteinExistence type="inferred from homology"/>
<comment type="caution">
    <text evidence="7">The sequence shown here is derived from an EMBL/GenBank/DDBJ whole genome shotgun (WGS) entry which is preliminary data.</text>
</comment>
<feature type="chain" id="PRO_5035146156" evidence="5">
    <location>
        <begin position="23"/>
        <end position="488"/>
    </location>
</feature>
<sequence length="488" mass="53710">MLRNPSLLFLICLIGISSCGTGSGDGSTNNESANSAKPNIVYILADDLGYGDLGCYGQKVIATPNLDKMAQAGMLFTDHYAGSSVCAPSRAAFMTGFHPGHNYVRGNYETGPYGFGACLELRDKDITLAEVLREKGYRSAVIGKWGMGVEGTTGVPNKQGFDYSYGFLNQGHAHFQFPSYLFRNGERIEIPENRNLANRYFSNDLFTEEAVNFLDQNKENPFFLYLAYTTPHAEMLLPPSAAFESYKGKVPEKPYLKKGPPDTTDNNTGAYRSQEFPAAAYAAQVSHLDSCVGVMMDKLEALGLTENTIVMFTSDNGPHSEGGANPAYFTSSGPLRGQKRDLYEGGIRVPFIVKWPARVKPGATSNHPSAFWDMMPTFADIAGTEAPATDGISLLPALLGKEQPAHDYLYWEFHENKTTDQAIRQGNWKAVRHDPKGEIELYDLSKDIREQNNVAGQQPEVVRKMATLFATARTDHPIWPLKSSSDTK</sequence>
<dbReference type="InterPro" id="IPR024607">
    <property type="entry name" value="Sulfatase_CS"/>
</dbReference>
<reference evidence="7 8" key="1">
    <citation type="journal article" date="2014" name="Int. J. Syst. Evol. Microbiol.">
        <title>Complete genome sequence of Corynebacterium casei LMG S-19264T (=DSM 44701T), isolated from a smear-ripened cheese.</title>
        <authorList>
            <consortium name="US DOE Joint Genome Institute (JGI-PGF)"/>
            <person name="Walter F."/>
            <person name="Albersmeier A."/>
            <person name="Kalinowski J."/>
            <person name="Ruckert C."/>
        </authorList>
    </citation>
    <scope>NUCLEOTIDE SEQUENCE [LARGE SCALE GENOMIC DNA]</scope>
    <source>
        <strain evidence="7 8">KCTC 12866</strain>
    </source>
</reference>
<dbReference type="PANTHER" id="PTHR42693:SF53">
    <property type="entry name" value="ENDO-4-O-SULFATASE"/>
    <property type="match status" value="1"/>
</dbReference>
<evidence type="ECO:0000259" key="6">
    <source>
        <dbReference type="Pfam" id="PF00884"/>
    </source>
</evidence>
<dbReference type="GO" id="GO:0004065">
    <property type="term" value="F:arylsulfatase activity"/>
    <property type="evidence" value="ECO:0007669"/>
    <property type="project" value="TreeGrafter"/>
</dbReference>
<accession>A0A8J3DEU8</accession>
<dbReference type="SUPFAM" id="SSF53649">
    <property type="entry name" value="Alkaline phosphatase-like"/>
    <property type="match status" value="1"/>
</dbReference>
<dbReference type="GO" id="GO:0046872">
    <property type="term" value="F:metal ion binding"/>
    <property type="evidence" value="ECO:0007669"/>
    <property type="project" value="UniProtKB-KW"/>
</dbReference>
<keyword evidence="8" id="KW-1185">Reference proteome</keyword>
<keyword evidence="3" id="KW-0378">Hydrolase</keyword>
<dbReference type="CDD" id="cd16145">
    <property type="entry name" value="ARS_like"/>
    <property type="match status" value="1"/>
</dbReference>
<evidence type="ECO:0000256" key="1">
    <source>
        <dbReference type="ARBA" id="ARBA00008779"/>
    </source>
</evidence>
<dbReference type="PROSITE" id="PS00523">
    <property type="entry name" value="SULFATASE_1"/>
    <property type="match status" value="1"/>
</dbReference>
<evidence type="ECO:0000313" key="8">
    <source>
        <dbReference type="Proteomes" id="UP000598271"/>
    </source>
</evidence>
<protein>
    <submittedName>
        <fullName evidence="7">N-acetylgalactosamine-6-sulfatase</fullName>
    </submittedName>
</protein>
<evidence type="ECO:0000256" key="3">
    <source>
        <dbReference type="ARBA" id="ARBA00022801"/>
    </source>
</evidence>
<dbReference type="Gene3D" id="3.30.1120.10">
    <property type="match status" value="1"/>
</dbReference>
<gene>
    <name evidence="7" type="primary">aslA</name>
    <name evidence="7" type="ORF">GCM10007390_44990</name>
</gene>
<dbReference type="EMBL" id="BMXF01000006">
    <property type="protein sequence ID" value="GHB84795.1"/>
    <property type="molecule type" value="Genomic_DNA"/>
</dbReference>
<dbReference type="PANTHER" id="PTHR42693">
    <property type="entry name" value="ARYLSULFATASE FAMILY MEMBER"/>
    <property type="match status" value="1"/>
</dbReference>
<evidence type="ECO:0000256" key="5">
    <source>
        <dbReference type="SAM" id="SignalP"/>
    </source>
</evidence>
<evidence type="ECO:0000313" key="7">
    <source>
        <dbReference type="EMBL" id="GHB84795.1"/>
    </source>
</evidence>
<evidence type="ECO:0000256" key="2">
    <source>
        <dbReference type="ARBA" id="ARBA00022723"/>
    </source>
</evidence>
<dbReference type="Pfam" id="PF00884">
    <property type="entry name" value="Sulfatase"/>
    <property type="match status" value="1"/>
</dbReference>